<proteinExistence type="predicted"/>
<reference evidence="1" key="2">
    <citation type="submission" date="2020-09" db="EMBL/GenBank/DDBJ databases">
        <authorList>
            <person name="Sun Q."/>
            <person name="Sedlacek I."/>
        </authorList>
    </citation>
    <scope>NUCLEOTIDE SEQUENCE</scope>
    <source>
        <strain evidence="1">CCM 8433</strain>
    </source>
</reference>
<dbReference type="Proteomes" id="UP000622610">
    <property type="component" value="Unassembled WGS sequence"/>
</dbReference>
<accession>A0A917N6U1</accession>
<evidence type="ECO:0000313" key="1">
    <source>
        <dbReference type="EMBL" id="GGI66187.1"/>
    </source>
</evidence>
<organism evidence="1 2">
    <name type="scientific">Enterococcus alcedinis</name>
    <dbReference type="NCBI Taxonomy" id="1274384"/>
    <lineage>
        <taxon>Bacteria</taxon>
        <taxon>Bacillati</taxon>
        <taxon>Bacillota</taxon>
        <taxon>Bacilli</taxon>
        <taxon>Lactobacillales</taxon>
        <taxon>Enterococcaceae</taxon>
        <taxon>Enterococcus</taxon>
    </lineage>
</organism>
<gene>
    <name evidence="1" type="ORF">GCM10011482_18410</name>
</gene>
<evidence type="ECO:0000313" key="2">
    <source>
        <dbReference type="Proteomes" id="UP000622610"/>
    </source>
</evidence>
<name>A0A917N6U1_9ENTE</name>
<dbReference type="EMBL" id="BMDT01000008">
    <property type="protein sequence ID" value="GGI66187.1"/>
    <property type="molecule type" value="Genomic_DNA"/>
</dbReference>
<reference evidence="1" key="1">
    <citation type="journal article" date="2014" name="Int. J. Syst. Evol. Microbiol.">
        <title>Complete genome sequence of Corynebacterium casei LMG S-19264T (=DSM 44701T), isolated from a smear-ripened cheese.</title>
        <authorList>
            <consortium name="US DOE Joint Genome Institute (JGI-PGF)"/>
            <person name="Walter F."/>
            <person name="Albersmeier A."/>
            <person name="Kalinowski J."/>
            <person name="Ruckert C."/>
        </authorList>
    </citation>
    <scope>NUCLEOTIDE SEQUENCE</scope>
    <source>
        <strain evidence="1">CCM 8433</strain>
    </source>
</reference>
<keyword evidence="2" id="KW-1185">Reference proteome</keyword>
<dbReference type="AlphaFoldDB" id="A0A917N6U1"/>
<sequence>MNLVTKLKTMLLGWDGQFESAEVLLVETADLLAELQKRDLVAEEVADASIVIQEYQKLVTFFKQEKSKVQREASRMNQTNQKVRDYVRFNQSSGFEFYY</sequence>
<dbReference type="RefSeq" id="WP_188368018.1">
    <property type="nucleotide sequence ID" value="NZ_BMDT01000008.1"/>
</dbReference>
<protein>
    <submittedName>
        <fullName evidence="1">Uncharacterized protein</fullName>
    </submittedName>
</protein>
<comment type="caution">
    <text evidence="1">The sequence shown here is derived from an EMBL/GenBank/DDBJ whole genome shotgun (WGS) entry which is preliminary data.</text>
</comment>